<evidence type="ECO:0000259" key="2">
    <source>
        <dbReference type="PROSITE" id="PS51186"/>
    </source>
</evidence>
<gene>
    <name evidence="3" type="ORF">QBC40DRAFT_104762</name>
</gene>
<organism evidence="3 4">
    <name type="scientific">Triangularia verruculosa</name>
    <dbReference type="NCBI Taxonomy" id="2587418"/>
    <lineage>
        <taxon>Eukaryota</taxon>
        <taxon>Fungi</taxon>
        <taxon>Dikarya</taxon>
        <taxon>Ascomycota</taxon>
        <taxon>Pezizomycotina</taxon>
        <taxon>Sordariomycetes</taxon>
        <taxon>Sordariomycetidae</taxon>
        <taxon>Sordariales</taxon>
        <taxon>Podosporaceae</taxon>
        <taxon>Triangularia</taxon>
    </lineage>
</organism>
<dbReference type="Proteomes" id="UP001303160">
    <property type="component" value="Unassembled WGS sequence"/>
</dbReference>
<dbReference type="CDD" id="cd04301">
    <property type="entry name" value="NAT_SF"/>
    <property type="match status" value="1"/>
</dbReference>
<feature type="region of interest" description="Disordered" evidence="1">
    <location>
        <begin position="1"/>
        <end position="20"/>
    </location>
</feature>
<evidence type="ECO:0000256" key="1">
    <source>
        <dbReference type="SAM" id="MobiDB-lite"/>
    </source>
</evidence>
<reference evidence="3" key="1">
    <citation type="journal article" date="2023" name="Mol. Phylogenet. Evol.">
        <title>Genome-scale phylogeny and comparative genomics of the fungal order Sordariales.</title>
        <authorList>
            <person name="Hensen N."/>
            <person name="Bonometti L."/>
            <person name="Westerberg I."/>
            <person name="Brannstrom I.O."/>
            <person name="Guillou S."/>
            <person name="Cros-Aarteil S."/>
            <person name="Calhoun S."/>
            <person name="Haridas S."/>
            <person name="Kuo A."/>
            <person name="Mondo S."/>
            <person name="Pangilinan J."/>
            <person name="Riley R."/>
            <person name="LaButti K."/>
            <person name="Andreopoulos B."/>
            <person name="Lipzen A."/>
            <person name="Chen C."/>
            <person name="Yan M."/>
            <person name="Daum C."/>
            <person name="Ng V."/>
            <person name="Clum A."/>
            <person name="Steindorff A."/>
            <person name="Ohm R.A."/>
            <person name="Martin F."/>
            <person name="Silar P."/>
            <person name="Natvig D.O."/>
            <person name="Lalanne C."/>
            <person name="Gautier V."/>
            <person name="Ament-Velasquez S.L."/>
            <person name="Kruys A."/>
            <person name="Hutchinson M.I."/>
            <person name="Powell A.J."/>
            <person name="Barry K."/>
            <person name="Miller A.N."/>
            <person name="Grigoriev I.V."/>
            <person name="Debuchy R."/>
            <person name="Gladieux P."/>
            <person name="Hiltunen Thoren M."/>
            <person name="Johannesson H."/>
        </authorList>
    </citation>
    <scope>NUCLEOTIDE SEQUENCE</scope>
    <source>
        <strain evidence="3">CBS 315.58</strain>
    </source>
</reference>
<accession>A0AAN6XRT9</accession>
<dbReference type="SUPFAM" id="SSF55729">
    <property type="entry name" value="Acyl-CoA N-acyltransferases (Nat)"/>
    <property type="match status" value="1"/>
</dbReference>
<dbReference type="InterPro" id="IPR016181">
    <property type="entry name" value="Acyl_CoA_acyltransferase"/>
</dbReference>
<name>A0AAN6XRT9_9PEZI</name>
<evidence type="ECO:0000313" key="3">
    <source>
        <dbReference type="EMBL" id="KAK4204275.1"/>
    </source>
</evidence>
<dbReference type="EMBL" id="MU863883">
    <property type="protein sequence ID" value="KAK4204275.1"/>
    <property type="molecule type" value="Genomic_DNA"/>
</dbReference>
<reference evidence="3" key="2">
    <citation type="submission" date="2023-05" db="EMBL/GenBank/DDBJ databases">
        <authorList>
            <consortium name="Lawrence Berkeley National Laboratory"/>
            <person name="Steindorff A."/>
            <person name="Hensen N."/>
            <person name="Bonometti L."/>
            <person name="Westerberg I."/>
            <person name="Brannstrom I.O."/>
            <person name="Guillou S."/>
            <person name="Cros-Aarteil S."/>
            <person name="Calhoun S."/>
            <person name="Haridas S."/>
            <person name="Kuo A."/>
            <person name="Mondo S."/>
            <person name="Pangilinan J."/>
            <person name="Riley R."/>
            <person name="Labutti K."/>
            <person name="Andreopoulos B."/>
            <person name="Lipzen A."/>
            <person name="Chen C."/>
            <person name="Yanf M."/>
            <person name="Daum C."/>
            <person name="Ng V."/>
            <person name="Clum A."/>
            <person name="Ohm R."/>
            <person name="Martin F."/>
            <person name="Silar P."/>
            <person name="Natvig D."/>
            <person name="Lalanne C."/>
            <person name="Gautier V."/>
            <person name="Ament-Velasquez S.L."/>
            <person name="Kruys A."/>
            <person name="Hutchinson M.I."/>
            <person name="Powell A.J."/>
            <person name="Barry K."/>
            <person name="Miller A.N."/>
            <person name="Grigoriev I.V."/>
            <person name="Debuchy R."/>
            <person name="Gladieux P."/>
            <person name="Thoren M.H."/>
            <person name="Johannesson H."/>
        </authorList>
    </citation>
    <scope>NUCLEOTIDE SEQUENCE</scope>
    <source>
        <strain evidence="3">CBS 315.58</strain>
    </source>
</reference>
<evidence type="ECO:0000313" key="4">
    <source>
        <dbReference type="Proteomes" id="UP001303160"/>
    </source>
</evidence>
<comment type="caution">
    <text evidence="3">The sequence shown here is derived from an EMBL/GenBank/DDBJ whole genome shotgun (WGS) entry which is preliminary data.</text>
</comment>
<sequence length="542" mass="59909">MSPPESSANEPDPASPIAMDLSKKQVTTVIQDSHSYLPLSRPLKDGDTLLLLTPGIIPDLSSPTNVDPEAPTSDPFEPLGKALAKHHPWVRHVPYLPRYGITGTHVVHIRLATAVIFVLSGPPVHGQLSQVALAEITRSLCDSRPHVIVACCDARELGPIEKSFPAIVQVPSFGPSDLEAAADVIFGETKKRPPSRGPNLQNLVLAPKAWTVEVWNGPRDMDASYELWCQCVPEAFHLSRFLFQSLLRRDGWAMHYVVREPGTSQLLGFCATYTTYAGAEEERLVGSMAALLVRPAYRKRGIGLSLHNHALKQLTKTRGVRRLQLGSTFPRLLYGLPWDSPVEDWFRRRDWSIHTQSPGPGTGQEACDWLLRFKDWPTTGFLPSGPVFRPCEFHEFDMVLALVGAESQRRDNVGWYDQYAKLANSMNIRDIVVGLNEGGTIVAAALTCVKNTGSPAAEDLPWTNMIGDDVGGVTCICIADGLFEDPSQRDAVMVRLLDSCIQLLADQGMKQLLVDAVKGGDEGFQSMGFRKWARYRDVWRDL</sequence>
<feature type="domain" description="N-acetyltransferase" evidence="2">
    <location>
        <begin position="212"/>
        <end position="403"/>
    </location>
</feature>
<dbReference type="AlphaFoldDB" id="A0AAN6XRT9"/>
<dbReference type="Pfam" id="PF00583">
    <property type="entry name" value="Acetyltransf_1"/>
    <property type="match status" value="1"/>
</dbReference>
<dbReference type="GO" id="GO:0016747">
    <property type="term" value="F:acyltransferase activity, transferring groups other than amino-acyl groups"/>
    <property type="evidence" value="ECO:0007669"/>
    <property type="project" value="InterPro"/>
</dbReference>
<dbReference type="InterPro" id="IPR000182">
    <property type="entry name" value="GNAT_dom"/>
</dbReference>
<dbReference type="FunFam" id="3.40.630.30:FF:000233">
    <property type="entry name" value="Uncharacterized protein 9G6.260"/>
    <property type="match status" value="1"/>
</dbReference>
<proteinExistence type="predicted"/>
<dbReference type="PROSITE" id="PS51186">
    <property type="entry name" value="GNAT"/>
    <property type="match status" value="1"/>
</dbReference>
<keyword evidence="4" id="KW-1185">Reference proteome</keyword>
<protein>
    <recommendedName>
        <fullName evidence="2">N-acetyltransferase domain-containing protein</fullName>
    </recommendedName>
</protein>
<dbReference type="Gene3D" id="3.40.630.30">
    <property type="match status" value="1"/>
</dbReference>